<feature type="chain" id="PRO_5047294799" evidence="1">
    <location>
        <begin position="27"/>
        <end position="184"/>
    </location>
</feature>
<accession>A0ABT5ARB4</accession>
<evidence type="ECO:0000256" key="1">
    <source>
        <dbReference type="SAM" id="SignalP"/>
    </source>
</evidence>
<name>A0ABT5ARB4_9CYAN</name>
<comment type="caution">
    <text evidence="2">The sequence shown here is derived from an EMBL/GenBank/DDBJ whole genome shotgun (WGS) entry which is preliminary data.</text>
</comment>
<sequence>MHLPKLTSAVALTALTFTLSTTPASSQNIPNQISFVCRSIASRSGGLRTVPATVAFIPEAKQHRRIIAWESDSFPNTGWTPRKRCEEISQKFQKFYNQGQLTYMTHGRIRGSGVICAPKFGGTCDSENQLFTVKPGSDPEKVLAELTQIAKGQTAPVWQTADNNQRYLNFGLYLENASLADVTE</sequence>
<dbReference type="InterPro" id="IPR025478">
    <property type="entry name" value="COP23"/>
</dbReference>
<dbReference type="RefSeq" id="WP_271732046.1">
    <property type="nucleotide sequence ID" value="NZ_JANQDP010000075.1"/>
</dbReference>
<dbReference type="Pfam" id="PF14218">
    <property type="entry name" value="COP23"/>
    <property type="match status" value="1"/>
</dbReference>
<proteinExistence type="predicted"/>
<gene>
    <name evidence="2" type="ORF">PN457_06125</name>
</gene>
<dbReference type="Proteomes" id="UP001212499">
    <property type="component" value="Unassembled WGS sequence"/>
</dbReference>
<dbReference type="EMBL" id="JAQMUH010000075">
    <property type="protein sequence ID" value="MDB9539242.1"/>
    <property type="molecule type" value="Genomic_DNA"/>
</dbReference>
<reference evidence="2 3" key="1">
    <citation type="submission" date="2023-01" db="EMBL/GenBank/DDBJ databases">
        <title>Genomes from the Australian National Cyanobacteria Reference Collection.</title>
        <authorList>
            <person name="Willis A."/>
            <person name="Lee E.M.F."/>
        </authorList>
    </citation>
    <scope>NUCLEOTIDE SEQUENCE [LARGE SCALE GENOMIC DNA]</scope>
    <source>
        <strain evidence="2 3">CS-1033</strain>
    </source>
</reference>
<organism evidence="2 3">
    <name type="scientific">Anabaenopsis arnoldii</name>
    <dbReference type="NCBI Taxonomy" id="2152938"/>
    <lineage>
        <taxon>Bacteria</taxon>
        <taxon>Bacillati</taxon>
        <taxon>Cyanobacteriota</taxon>
        <taxon>Cyanophyceae</taxon>
        <taxon>Nostocales</taxon>
        <taxon>Nodulariaceae</taxon>
        <taxon>Anabaenopsis</taxon>
    </lineage>
</organism>
<feature type="signal peptide" evidence="1">
    <location>
        <begin position="1"/>
        <end position="26"/>
    </location>
</feature>
<evidence type="ECO:0000313" key="3">
    <source>
        <dbReference type="Proteomes" id="UP001212499"/>
    </source>
</evidence>
<keyword evidence="3" id="KW-1185">Reference proteome</keyword>
<protein>
    <submittedName>
        <fullName evidence="2">COP23 domain-containing protein</fullName>
    </submittedName>
</protein>
<keyword evidence="1" id="KW-0732">Signal</keyword>
<evidence type="ECO:0000313" key="2">
    <source>
        <dbReference type="EMBL" id="MDB9539242.1"/>
    </source>
</evidence>